<keyword evidence="8" id="KW-0067">ATP-binding</keyword>
<dbReference type="Pfam" id="PF02367">
    <property type="entry name" value="TsaE"/>
    <property type="match status" value="1"/>
</dbReference>
<dbReference type="PANTHER" id="PTHR33540">
    <property type="entry name" value="TRNA THREONYLCARBAMOYLADENOSINE BIOSYNTHESIS PROTEIN TSAE"/>
    <property type="match status" value="1"/>
</dbReference>
<sequence length="166" mass="18212">MQQQPKRQLNAYLPDESATQALGAALARALRPGLVMYLHGDLGAGKTSLTRALLHAAGHKGAVKSPTYTLSEPYRVELDGRMVNVIHYDLYRMASPEEFLDAGFREDFNGDNVCIVEWPEKGAPVLPPPDVKVLLKVSGYGREVELQALSDLGLLCLECLHYPPTP</sequence>
<comment type="similarity">
    <text evidence="2">Belongs to the TsaE family.</text>
</comment>
<evidence type="ECO:0000256" key="1">
    <source>
        <dbReference type="ARBA" id="ARBA00004496"/>
    </source>
</evidence>
<dbReference type="InterPro" id="IPR027417">
    <property type="entry name" value="P-loop_NTPase"/>
</dbReference>
<comment type="caution">
    <text evidence="11">The sequence shown here is derived from an EMBL/GenBank/DDBJ whole genome shotgun (WGS) entry which is preliminary data.</text>
</comment>
<reference evidence="11 12" key="1">
    <citation type="submission" date="2020-03" db="EMBL/GenBank/DDBJ databases">
        <title>Genome sequence of strain Massilia sp. TW-1.</title>
        <authorList>
            <person name="Chaudhary D.K."/>
        </authorList>
    </citation>
    <scope>NUCLEOTIDE SEQUENCE [LARGE SCALE GENOMIC DNA]</scope>
    <source>
        <strain evidence="11 12">TW-1</strain>
    </source>
</reference>
<gene>
    <name evidence="11" type="primary">tsaE</name>
    <name evidence="11" type="ORF">HAV22_27845</name>
</gene>
<evidence type="ECO:0000313" key="11">
    <source>
        <dbReference type="EMBL" id="NIA57443.1"/>
    </source>
</evidence>
<comment type="subcellular location">
    <subcellularLocation>
        <location evidence="1">Cytoplasm</location>
    </subcellularLocation>
</comment>
<dbReference type="Proteomes" id="UP000716322">
    <property type="component" value="Unassembled WGS sequence"/>
</dbReference>
<dbReference type="RefSeq" id="WP_166864050.1">
    <property type="nucleotide sequence ID" value="NZ_JAAQOM010000022.1"/>
</dbReference>
<evidence type="ECO:0000256" key="10">
    <source>
        <dbReference type="ARBA" id="ARBA00032441"/>
    </source>
</evidence>
<dbReference type="Gene3D" id="3.40.50.300">
    <property type="entry name" value="P-loop containing nucleotide triphosphate hydrolases"/>
    <property type="match status" value="1"/>
</dbReference>
<dbReference type="SUPFAM" id="SSF52540">
    <property type="entry name" value="P-loop containing nucleoside triphosphate hydrolases"/>
    <property type="match status" value="1"/>
</dbReference>
<evidence type="ECO:0000256" key="7">
    <source>
        <dbReference type="ARBA" id="ARBA00022741"/>
    </source>
</evidence>
<accession>A0ABX0PJ23</accession>
<protein>
    <recommendedName>
        <fullName evidence="3">tRNA threonylcarbamoyladenosine biosynthesis protein TsaE</fullName>
    </recommendedName>
    <alternativeName>
        <fullName evidence="10">t(6)A37 threonylcarbamoyladenosine biosynthesis protein TsaE</fullName>
    </alternativeName>
</protein>
<evidence type="ECO:0000256" key="5">
    <source>
        <dbReference type="ARBA" id="ARBA00022694"/>
    </source>
</evidence>
<dbReference type="PANTHER" id="PTHR33540:SF2">
    <property type="entry name" value="TRNA THREONYLCARBAMOYLADENOSINE BIOSYNTHESIS PROTEIN TSAE"/>
    <property type="match status" value="1"/>
</dbReference>
<evidence type="ECO:0000313" key="12">
    <source>
        <dbReference type="Proteomes" id="UP000716322"/>
    </source>
</evidence>
<keyword evidence="5" id="KW-0819">tRNA processing</keyword>
<evidence type="ECO:0000256" key="9">
    <source>
        <dbReference type="ARBA" id="ARBA00022842"/>
    </source>
</evidence>
<keyword evidence="12" id="KW-1185">Reference proteome</keyword>
<keyword evidence="9" id="KW-0460">Magnesium</keyword>
<keyword evidence="7" id="KW-0547">Nucleotide-binding</keyword>
<dbReference type="InterPro" id="IPR003442">
    <property type="entry name" value="T6A_TsaE"/>
</dbReference>
<proteinExistence type="inferred from homology"/>
<evidence type="ECO:0000256" key="6">
    <source>
        <dbReference type="ARBA" id="ARBA00022723"/>
    </source>
</evidence>
<dbReference type="EMBL" id="JAAQOM010000022">
    <property type="protein sequence ID" value="NIA57443.1"/>
    <property type="molecule type" value="Genomic_DNA"/>
</dbReference>
<evidence type="ECO:0000256" key="3">
    <source>
        <dbReference type="ARBA" id="ARBA00019010"/>
    </source>
</evidence>
<organism evidence="11 12">
    <name type="scientific">Telluria antibiotica</name>
    <dbReference type="NCBI Taxonomy" id="2717319"/>
    <lineage>
        <taxon>Bacteria</taxon>
        <taxon>Pseudomonadati</taxon>
        <taxon>Pseudomonadota</taxon>
        <taxon>Betaproteobacteria</taxon>
        <taxon>Burkholderiales</taxon>
        <taxon>Oxalobacteraceae</taxon>
        <taxon>Telluria group</taxon>
        <taxon>Telluria</taxon>
    </lineage>
</organism>
<evidence type="ECO:0000256" key="8">
    <source>
        <dbReference type="ARBA" id="ARBA00022840"/>
    </source>
</evidence>
<name>A0ABX0PJ23_9BURK</name>
<keyword evidence="4" id="KW-0963">Cytoplasm</keyword>
<evidence type="ECO:0000256" key="4">
    <source>
        <dbReference type="ARBA" id="ARBA00022490"/>
    </source>
</evidence>
<evidence type="ECO:0000256" key="2">
    <source>
        <dbReference type="ARBA" id="ARBA00007599"/>
    </source>
</evidence>
<dbReference type="NCBIfam" id="TIGR00150">
    <property type="entry name" value="T6A_YjeE"/>
    <property type="match status" value="1"/>
</dbReference>
<keyword evidence="6" id="KW-0479">Metal-binding</keyword>